<dbReference type="InterPro" id="IPR001584">
    <property type="entry name" value="Integrase_cat-core"/>
</dbReference>
<name>A0A8J3F6Y2_9BURK</name>
<keyword evidence="3" id="KW-1185">Reference proteome</keyword>
<dbReference type="InterPro" id="IPR054353">
    <property type="entry name" value="IstA-like_C"/>
</dbReference>
<reference evidence="2" key="2">
    <citation type="submission" date="2020-09" db="EMBL/GenBank/DDBJ databases">
        <authorList>
            <person name="Sun Q."/>
            <person name="Sedlacek I."/>
        </authorList>
    </citation>
    <scope>NUCLEOTIDE SEQUENCE</scope>
    <source>
        <strain evidence="2">CCM 7664</strain>
    </source>
</reference>
<dbReference type="PROSITE" id="PS50994">
    <property type="entry name" value="INTEGRASE"/>
    <property type="match status" value="1"/>
</dbReference>
<gene>
    <name evidence="2" type="ORF">GCM10011430_28130</name>
</gene>
<accession>A0A8J3F6Y2</accession>
<dbReference type="Pfam" id="PF22483">
    <property type="entry name" value="Mu-transpos_C_2"/>
    <property type="match status" value="1"/>
</dbReference>
<feature type="domain" description="Integrase catalytic" evidence="1">
    <location>
        <begin position="1"/>
        <end position="120"/>
    </location>
</feature>
<proteinExistence type="predicted"/>
<evidence type="ECO:0000259" key="1">
    <source>
        <dbReference type="PROSITE" id="PS50994"/>
    </source>
</evidence>
<dbReference type="Proteomes" id="UP000627205">
    <property type="component" value="Unassembled WGS sequence"/>
</dbReference>
<dbReference type="PANTHER" id="PTHR35004:SF8">
    <property type="entry name" value="TRANSPOSASE RV3428C-RELATED"/>
    <property type="match status" value="1"/>
</dbReference>
<dbReference type="GO" id="GO:0015074">
    <property type="term" value="P:DNA integration"/>
    <property type="evidence" value="ECO:0007669"/>
    <property type="project" value="InterPro"/>
</dbReference>
<evidence type="ECO:0000313" key="2">
    <source>
        <dbReference type="EMBL" id="GGI55639.1"/>
    </source>
</evidence>
<organism evidence="2 3">
    <name type="scientific">Oxalicibacterium solurbis</name>
    <dbReference type="NCBI Taxonomy" id="69280"/>
    <lineage>
        <taxon>Bacteria</taxon>
        <taxon>Pseudomonadati</taxon>
        <taxon>Pseudomonadota</taxon>
        <taxon>Betaproteobacteria</taxon>
        <taxon>Burkholderiales</taxon>
        <taxon>Oxalobacteraceae</taxon>
        <taxon>Oxalicibacterium</taxon>
    </lineage>
</organism>
<reference evidence="2" key="1">
    <citation type="journal article" date="2014" name="Int. J. Syst. Evol. Microbiol.">
        <title>Complete genome sequence of Corynebacterium casei LMG S-19264T (=DSM 44701T), isolated from a smear-ripened cheese.</title>
        <authorList>
            <consortium name="US DOE Joint Genome Institute (JGI-PGF)"/>
            <person name="Walter F."/>
            <person name="Albersmeier A."/>
            <person name="Kalinowski J."/>
            <person name="Ruckert C."/>
        </authorList>
    </citation>
    <scope>NUCLEOTIDE SEQUENCE</scope>
    <source>
        <strain evidence="2">CCM 7664</strain>
    </source>
</reference>
<dbReference type="AlphaFoldDB" id="A0A8J3F6Y2"/>
<comment type="caution">
    <text evidence="2">The sequence shown here is derived from an EMBL/GenBank/DDBJ whole genome shotgun (WGS) entry which is preliminary data.</text>
</comment>
<dbReference type="PANTHER" id="PTHR35004">
    <property type="entry name" value="TRANSPOSASE RV3428C-RELATED"/>
    <property type="match status" value="1"/>
</dbReference>
<sequence>MFEFFGGVPRIVVPDNLKAGVTKADRFAPVINESYNAMCRYYGTYVFPARPREPRDKSKAEAGVLLAQRWILFSLRSRKFFSLNEMNQEIGALLEKLNRRSFQKLPGSRFTKWLEFEQPALMPLPAQRYEFADWGKVRAAQDYHVCVDRHFYSVPYHLKGHEFEYCLTAHSLDLLHRGKCIVTHTRSLEPDKATTLAEHQHPSHRAVLQWNEPQALAWATTEVGLNTATLLKTQLAKVRGYLLGYRITQAMKELFKSYGKTRLEEACTYAVKNNVTGTHALRNILSKNLDQLLKHDEPENPSDIAHQNIRGADYYSELLQSTNNKEIES</sequence>
<evidence type="ECO:0000313" key="3">
    <source>
        <dbReference type="Proteomes" id="UP000627205"/>
    </source>
</evidence>
<dbReference type="EMBL" id="BMDP01000005">
    <property type="protein sequence ID" value="GGI55639.1"/>
    <property type="molecule type" value="Genomic_DNA"/>
</dbReference>
<protein>
    <recommendedName>
        <fullName evidence="1">Integrase catalytic domain-containing protein</fullName>
    </recommendedName>
</protein>